<feature type="chain" id="PRO_5013923553" evidence="2">
    <location>
        <begin position="29"/>
        <end position="301"/>
    </location>
</feature>
<dbReference type="RefSeq" id="WP_099914141.1">
    <property type="nucleotide sequence ID" value="NZ_BMHS01000001.1"/>
</dbReference>
<evidence type="ECO:0000313" key="4">
    <source>
        <dbReference type="EMBL" id="PIL41654.1"/>
    </source>
</evidence>
<dbReference type="InterPro" id="IPR004843">
    <property type="entry name" value="Calcineurin-like_PHP"/>
</dbReference>
<dbReference type="EMBL" id="PDOB01000001">
    <property type="protein sequence ID" value="PIL41654.1"/>
    <property type="molecule type" value="Genomic_DNA"/>
</dbReference>
<dbReference type="OrthoDB" id="9804511at2"/>
<dbReference type="Pfam" id="PF00149">
    <property type="entry name" value="Metallophos"/>
    <property type="match status" value="1"/>
</dbReference>
<dbReference type="InterPro" id="IPR039331">
    <property type="entry name" value="PAPs-like"/>
</dbReference>
<proteinExistence type="predicted"/>
<sequence>MPAPIAPTLLALPSLLLLAAGLPAPAIAAAPAATTVYAAGDIARCVHLDAAWSGAAATAALIEAGLALDPGAAVLALGDLTYPVGAPAEFTNCYGPTWGKFKDRTYPTPGNHEYATPGAAGYFGYFGAAAGPGYYSVQLGAWRLYSLNSNLAANAHAAQIAWLRGELARHPARCTLAYWHHPLYSSGMKGNDTRMKDAWQVLYEAGAEIVLSRHDHLYERFAPQNASGRRDAERGMRQFVVGTGGAFPTPFLRTRANSEARDSNHNGILKLVLGDDGYAWQFLPVAGGGAAGPDRGSDRCH</sequence>
<dbReference type="Proteomes" id="UP000228593">
    <property type="component" value="Unassembled WGS sequence"/>
</dbReference>
<dbReference type="PANTHER" id="PTHR22953">
    <property type="entry name" value="ACID PHOSPHATASE RELATED"/>
    <property type="match status" value="1"/>
</dbReference>
<reference evidence="4 5" key="1">
    <citation type="submission" date="2017-10" db="EMBL/GenBank/DDBJ databases">
        <title>Massilia psychrophilum sp. nov., a novel purple-pigmented bacterium isolated from Tianshan glacier, Xinjiang Municipality, China.</title>
        <authorList>
            <person name="Wang H."/>
        </authorList>
    </citation>
    <scope>NUCLEOTIDE SEQUENCE [LARGE SCALE GENOMIC DNA]</scope>
    <source>
        <strain evidence="4 5">JCM 30813</strain>
    </source>
</reference>
<feature type="signal peptide" evidence="2">
    <location>
        <begin position="1"/>
        <end position="28"/>
    </location>
</feature>
<evidence type="ECO:0000256" key="1">
    <source>
        <dbReference type="ARBA" id="ARBA00022729"/>
    </source>
</evidence>
<feature type="domain" description="Calcineurin-like phosphoesterase" evidence="3">
    <location>
        <begin position="36"/>
        <end position="217"/>
    </location>
</feature>
<dbReference type="InterPro" id="IPR029052">
    <property type="entry name" value="Metallo-depent_PP-like"/>
</dbReference>
<evidence type="ECO:0000313" key="5">
    <source>
        <dbReference type="Proteomes" id="UP000228593"/>
    </source>
</evidence>
<protein>
    <submittedName>
        <fullName evidence="4">Alkaline phosphatase</fullName>
    </submittedName>
</protein>
<name>A0A2G8T6L5_9BURK</name>
<gene>
    <name evidence="4" type="ORF">CR103_01010</name>
</gene>
<comment type="caution">
    <text evidence="4">The sequence shown here is derived from an EMBL/GenBank/DDBJ whole genome shotgun (WGS) entry which is preliminary data.</text>
</comment>
<keyword evidence="1 2" id="KW-0732">Signal</keyword>
<evidence type="ECO:0000259" key="3">
    <source>
        <dbReference type="Pfam" id="PF00149"/>
    </source>
</evidence>
<dbReference type="Gene3D" id="3.60.21.10">
    <property type="match status" value="1"/>
</dbReference>
<dbReference type="GO" id="GO:0003993">
    <property type="term" value="F:acid phosphatase activity"/>
    <property type="evidence" value="ECO:0007669"/>
    <property type="project" value="InterPro"/>
</dbReference>
<evidence type="ECO:0000256" key="2">
    <source>
        <dbReference type="SAM" id="SignalP"/>
    </source>
</evidence>
<accession>A0A2G8T6L5</accession>
<dbReference type="PANTHER" id="PTHR22953:SF153">
    <property type="entry name" value="PURPLE ACID PHOSPHATASE"/>
    <property type="match status" value="1"/>
</dbReference>
<keyword evidence="5" id="KW-1185">Reference proteome</keyword>
<organism evidence="4 5">
    <name type="scientific">Massilia psychrophila</name>
    <dbReference type="NCBI Taxonomy" id="1603353"/>
    <lineage>
        <taxon>Bacteria</taxon>
        <taxon>Pseudomonadati</taxon>
        <taxon>Pseudomonadota</taxon>
        <taxon>Betaproteobacteria</taxon>
        <taxon>Burkholderiales</taxon>
        <taxon>Oxalobacteraceae</taxon>
        <taxon>Telluria group</taxon>
        <taxon>Massilia</taxon>
    </lineage>
</organism>
<dbReference type="SUPFAM" id="SSF56300">
    <property type="entry name" value="Metallo-dependent phosphatases"/>
    <property type="match status" value="1"/>
</dbReference>
<dbReference type="AlphaFoldDB" id="A0A2G8T6L5"/>